<dbReference type="RefSeq" id="WP_142551486.1">
    <property type="nucleotide sequence ID" value="NZ_VIFX01000007.1"/>
</dbReference>
<dbReference type="AlphaFoldDB" id="A0A544W4V1"/>
<sequence length="310" mass="34828">MSTPDLTPKAAADSQMVVVTPTYAPDLELFRDLHQSVLRCFPPNVRHVAVVPETHRSLFRQFEGSRCEVVGVREVLPRSVLALPFLRLNFGGGQPAPLWVNLRRPYPPLRGWIIQQLVKLAVASQMSEKIIVTADSDLIFVRPVTAETFAPGGRPRLYRLDDGVDNSLPRHMRWHAVARDLVGLAAPPPPPLPDYVSALVNWDRDVVTRMLRRIEDVTGRRWLDSVGRELHFSECILYGVFADEFEHAEHVTLTSDSLLYPYWETTPLTTDQAGAWLEHVGSTDIAYMISAKSHTPMDVRRAAHASVFPG</sequence>
<protein>
    <submittedName>
        <fullName evidence="1">Uncharacterized protein</fullName>
    </submittedName>
</protein>
<evidence type="ECO:0000313" key="2">
    <source>
        <dbReference type="Proteomes" id="UP000315759"/>
    </source>
</evidence>
<reference evidence="1 2" key="1">
    <citation type="submission" date="2018-10" db="EMBL/GenBank/DDBJ databases">
        <title>Draft genome of Mycobacterium hodleri strain B.</title>
        <authorList>
            <person name="Amande T.J."/>
            <person name="Mcgenity T.J."/>
        </authorList>
    </citation>
    <scope>NUCLEOTIDE SEQUENCE [LARGE SCALE GENOMIC DNA]</scope>
    <source>
        <strain evidence="1 2">B</strain>
    </source>
</reference>
<dbReference type="Pfam" id="PF20102">
    <property type="entry name" value="DUF6492"/>
    <property type="match status" value="1"/>
</dbReference>
<dbReference type="EMBL" id="VIFX01000007">
    <property type="protein sequence ID" value="TQR87242.1"/>
    <property type="molecule type" value="Genomic_DNA"/>
</dbReference>
<dbReference type="Proteomes" id="UP000315759">
    <property type="component" value="Unassembled WGS sequence"/>
</dbReference>
<comment type="caution">
    <text evidence="1">The sequence shown here is derived from an EMBL/GenBank/DDBJ whole genome shotgun (WGS) entry which is preliminary data.</text>
</comment>
<gene>
    <name evidence="1" type="ORF">D8S82_07590</name>
</gene>
<organism evidence="1 2">
    <name type="scientific">Mycolicibacterium hodleri</name>
    <dbReference type="NCBI Taxonomy" id="49897"/>
    <lineage>
        <taxon>Bacteria</taxon>
        <taxon>Bacillati</taxon>
        <taxon>Actinomycetota</taxon>
        <taxon>Actinomycetes</taxon>
        <taxon>Mycobacteriales</taxon>
        <taxon>Mycobacteriaceae</taxon>
        <taxon>Mycolicibacterium</taxon>
    </lineage>
</organism>
<keyword evidence="2" id="KW-1185">Reference proteome</keyword>
<proteinExistence type="predicted"/>
<evidence type="ECO:0000313" key="1">
    <source>
        <dbReference type="EMBL" id="TQR87242.1"/>
    </source>
</evidence>
<name>A0A544W4V1_9MYCO</name>
<accession>A0A544W4V1</accession>
<dbReference type="InterPro" id="IPR045499">
    <property type="entry name" value="DUF6492"/>
</dbReference>